<evidence type="ECO:0000313" key="2">
    <source>
        <dbReference type="Proteomes" id="UP001295684"/>
    </source>
</evidence>
<evidence type="ECO:0000313" key="1">
    <source>
        <dbReference type="EMBL" id="CAI2384523.1"/>
    </source>
</evidence>
<gene>
    <name evidence="1" type="ORF">ECRASSUSDP1_LOCUS26056</name>
</gene>
<keyword evidence="2" id="KW-1185">Reference proteome</keyword>
<protein>
    <submittedName>
        <fullName evidence="1">Uncharacterized protein</fullName>
    </submittedName>
</protein>
<reference evidence="1" key="1">
    <citation type="submission" date="2023-07" db="EMBL/GenBank/DDBJ databases">
        <authorList>
            <consortium name="AG Swart"/>
            <person name="Singh M."/>
            <person name="Singh A."/>
            <person name="Seah K."/>
            <person name="Emmerich C."/>
        </authorList>
    </citation>
    <scope>NUCLEOTIDE SEQUENCE</scope>
    <source>
        <strain evidence="1">DP1</strain>
    </source>
</reference>
<comment type="caution">
    <text evidence="1">The sequence shown here is derived from an EMBL/GenBank/DDBJ whole genome shotgun (WGS) entry which is preliminary data.</text>
</comment>
<dbReference type="Proteomes" id="UP001295684">
    <property type="component" value="Unassembled WGS sequence"/>
</dbReference>
<proteinExistence type="predicted"/>
<accession>A0AAD1Y341</accession>
<dbReference type="EMBL" id="CAMPGE010026862">
    <property type="protein sequence ID" value="CAI2384523.1"/>
    <property type="molecule type" value="Genomic_DNA"/>
</dbReference>
<organism evidence="1 2">
    <name type="scientific">Euplotes crassus</name>
    <dbReference type="NCBI Taxonomy" id="5936"/>
    <lineage>
        <taxon>Eukaryota</taxon>
        <taxon>Sar</taxon>
        <taxon>Alveolata</taxon>
        <taxon>Ciliophora</taxon>
        <taxon>Intramacronucleata</taxon>
        <taxon>Spirotrichea</taxon>
        <taxon>Hypotrichia</taxon>
        <taxon>Euplotida</taxon>
        <taxon>Euplotidae</taxon>
        <taxon>Moneuplotes</taxon>
    </lineage>
</organism>
<dbReference type="AlphaFoldDB" id="A0AAD1Y341"/>
<sequence>MEHLTEFEKQVLNCENLEDMEVPLALQDDNELLNKNLEREEAENLEFQAKVEANNYLEGLISSTKKEAIKQLIDEYRANKCDHCFFMRYLENLQENPDLVHTE</sequence>
<name>A0AAD1Y341_EUPCR</name>